<dbReference type="Pfam" id="PF03543">
    <property type="entry name" value="Peptidase_C58"/>
    <property type="match status" value="1"/>
</dbReference>
<keyword evidence="2" id="KW-0378">Hydrolase</keyword>
<dbReference type="InterPro" id="IPR006473">
    <property type="entry name" value="Peptidase_C58_Yopt"/>
</dbReference>
<proteinExistence type="predicted"/>
<dbReference type="RefSeq" id="WP_110019471.1">
    <property type="nucleotide sequence ID" value="NZ_QGTJ01000009.1"/>
</dbReference>
<gene>
    <name evidence="5" type="ORF">C7443_109121</name>
</gene>
<feature type="domain" description="Peptidase C58 YopT-type" evidence="4">
    <location>
        <begin position="182"/>
        <end position="233"/>
    </location>
</feature>
<evidence type="ECO:0000313" key="5">
    <source>
        <dbReference type="EMBL" id="PWV59868.1"/>
    </source>
</evidence>
<accession>A0A317MXK4</accession>
<dbReference type="InterPro" id="IPR038765">
    <property type="entry name" value="Papain-like_cys_pep_sf"/>
</dbReference>
<evidence type="ECO:0000313" key="6">
    <source>
        <dbReference type="Proteomes" id="UP000246569"/>
    </source>
</evidence>
<keyword evidence="6" id="KW-1185">Reference proteome</keyword>
<dbReference type="GO" id="GO:0004197">
    <property type="term" value="F:cysteine-type endopeptidase activity"/>
    <property type="evidence" value="ECO:0007669"/>
    <property type="project" value="InterPro"/>
</dbReference>
<evidence type="ECO:0000256" key="1">
    <source>
        <dbReference type="ARBA" id="ARBA00022670"/>
    </source>
</evidence>
<keyword evidence="3" id="KW-0788">Thiol protease</keyword>
<evidence type="ECO:0000259" key="4">
    <source>
        <dbReference type="Pfam" id="PF03543"/>
    </source>
</evidence>
<dbReference type="SUPFAM" id="SSF54001">
    <property type="entry name" value="Cysteine proteinases"/>
    <property type="match status" value="1"/>
</dbReference>
<name>A0A317MXK4_9GAMM</name>
<keyword evidence="1" id="KW-0645">Protease</keyword>
<dbReference type="OrthoDB" id="6852685at2"/>
<dbReference type="AlphaFoldDB" id="A0A317MXK4"/>
<dbReference type="EMBL" id="QGTJ01000009">
    <property type="protein sequence ID" value="PWV59868.1"/>
    <property type="molecule type" value="Genomic_DNA"/>
</dbReference>
<organism evidence="5 6">
    <name type="scientific">Plasticicumulans acidivorans</name>
    <dbReference type="NCBI Taxonomy" id="886464"/>
    <lineage>
        <taxon>Bacteria</taxon>
        <taxon>Pseudomonadati</taxon>
        <taxon>Pseudomonadota</taxon>
        <taxon>Gammaproteobacteria</taxon>
        <taxon>Candidatus Competibacteraceae</taxon>
        <taxon>Plasticicumulans</taxon>
    </lineage>
</organism>
<dbReference type="Gene3D" id="3.90.70.20">
    <property type="match status" value="1"/>
</dbReference>
<evidence type="ECO:0000256" key="3">
    <source>
        <dbReference type="ARBA" id="ARBA00022807"/>
    </source>
</evidence>
<dbReference type="GO" id="GO:0006508">
    <property type="term" value="P:proteolysis"/>
    <property type="evidence" value="ECO:0007669"/>
    <property type="project" value="UniProtKB-KW"/>
</dbReference>
<sequence>MKFEDFKKMAESCGGSAKDFKQSFYIKRFGSPPEVVNGVCRALSVAYLVKNYSKAVGKQPDTDSDFVDPDMSRDLQVRKFFESFLFARMDNPTASGPLASEDLDLHRRRFTWIGWVQYNTRRPHKARSIQEANDMEVASVCGAMSKIGGAMMQHKGQTRFSIPEEKASTAQFPDGQGFWFINVGAHAVAVCFRSQESGGKAKFFDPNNGQVTFSTYEECRNFMNVFMRKEYGTEQFFVHVFG</sequence>
<comment type="caution">
    <text evidence="5">The sequence shown here is derived from an EMBL/GenBank/DDBJ whole genome shotgun (WGS) entry which is preliminary data.</text>
</comment>
<evidence type="ECO:0000256" key="2">
    <source>
        <dbReference type="ARBA" id="ARBA00022801"/>
    </source>
</evidence>
<protein>
    <submittedName>
        <fullName evidence="5">Virulence surface antigen</fullName>
    </submittedName>
</protein>
<reference evidence="5 6" key="1">
    <citation type="submission" date="2018-05" db="EMBL/GenBank/DDBJ databases">
        <title>Genomic Encyclopedia of Type Strains, Phase IV (KMG-IV): sequencing the most valuable type-strain genomes for metagenomic binning, comparative biology and taxonomic classification.</title>
        <authorList>
            <person name="Goeker M."/>
        </authorList>
    </citation>
    <scope>NUCLEOTIDE SEQUENCE [LARGE SCALE GENOMIC DNA]</scope>
    <source>
        <strain evidence="5 6">DSM 23606</strain>
    </source>
</reference>
<dbReference type="Proteomes" id="UP000246569">
    <property type="component" value="Unassembled WGS sequence"/>
</dbReference>